<comment type="caution">
    <text evidence="1">The sequence shown here is derived from an EMBL/GenBank/DDBJ whole genome shotgun (WGS) entry which is preliminary data.</text>
</comment>
<organism evidence="1 2">
    <name type="scientific">Rhododendron molle</name>
    <name type="common">Chinese azalea</name>
    <name type="synonym">Azalea mollis</name>
    <dbReference type="NCBI Taxonomy" id="49168"/>
    <lineage>
        <taxon>Eukaryota</taxon>
        <taxon>Viridiplantae</taxon>
        <taxon>Streptophyta</taxon>
        <taxon>Embryophyta</taxon>
        <taxon>Tracheophyta</taxon>
        <taxon>Spermatophyta</taxon>
        <taxon>Magnoliopsida</taxon>
        <taxon>eudicotyledons</taxon>
        <taxon>Gunneridae</taxon>
        <taxon>Pentapetalae</taxon>
        <taxon>asterids</taxon>
        <taxon>Ericales</taxon>
        <taxon>Ericaceae</taxon>
        <taxon>Ericoideae</taxon>
        <taxon>Rhodoreae</taxon>
        <taxon>Rhododendron</taxon>
    </lineage>
</organism>
<reference evidence="1" key="1">
    <citation type="submission" date="2022-02" db="EMBL/GenBank/DDBJ databases">
        <title>Plant Genome Project.</title>
        <authorList>
            <person name="Zhang R.-G."/>
        </authorList>
    </citation>
    <scope>NUCLEOTIDE SEQUENCE</scope>
    <source>
        <strain evidence="1">AT1</strain>
    </source>
</reference>
<evidence type="ECO:0000313" key="2">
    <source>
        <dbReference type="Proteomes" id="UP001062846"/>
    </source>
</evidence>
<accession>A0ACC0MFI1</accession>
<name>A0ACC0MFI1_RHOML</name>
<gene>
    <name evidence="1" type="ORF">RHMOL_Rhmol09G0188600</name>
</gene>
<proteinExistence type="predicted"/>
<sequence length="241" mass="26661">MKKEVLLWNTLIRGHANLGPCQEAIVLYRDVHRIGLLSDRHTFPFVLRSCAVLSALREGREVHCNIVKSGFNLDMFVQSFLVTITMPVDGYAIQLFHRMKIEKVEFDYITIVSVISACANLGALYTGKWVHELVRSKGLETNVSIKVLNLGIGRSVSVSGRIGDTSRESGVAVVNFLNFFGVSADTVRTIEKGSRPYHFNGSGEAEPSFDLAHLKARIDEAEADLNHANLPRLLEILPLGG</sequence>
<evidence type="ECO:0000313" key="1">
    <source>
        <dbReference type="EMBL" id="KAI8539506.1"/>
    </source>
</evidence>
<protein>
    <submittedName>
        <fullName evidence="1">Uncharacterized protein</fullName>
    </submittedName>
</protein>
<dbReference type="Proteomes" id="UP001062846">
    <property type="component" value="Chromosome 9"/>
</dbReference>
<keyword evidence="2" id="KW-1185">Reference proteome</keyword>
<dbReference type="EMBL" id="CM046396">
    <property type="protein sequence ID" value="KAI8539506.1"/>
    <property type="molecule type" value="Genomic_DNA"/>
</dbReference>